<name>X1T8D5_9ZZZZ</name>
<sequence>MAIVNAKEMLLKATKEKYSVGAFNITNIIQMEAVVEAAVGKKAPLIIQTSVAPSKFLKPNVLAAVYRTLAESAPIPICLHLDHCTDVDFCRTCADA</sequence>
<proteinExistence type="predicted"/>
<dbReference type="GO" id="GO:0008270">
    <property type="term" value="F:zinc ion binding"/>
    <property type="evidence" value="ECO:0007669"/>
    <property type="project" value="InterPro"/>
</dbReference>
<dbReference type="Pfam" id="PF01116">
    <property type="entry name" value="F_bP_aldolase"/>
    <property type="match status" value="1"/>
</dbReference>
<comment type="caution">
    <text evidence="1">The sequence shown here is derived from an EMBL/GenBank/DDBJ whole genome shotgun (WGS) entry which is preliminary data.</text>
</comment>
<dbReference type="SUPFAM" id="SSF51569">
    <property type="entry name" value="Aldolase"/>
    <property type="match status" value="1"/>
</dbReference>
<accession>X1T8D5</accession>
<dbReference type="EMBL" id="BARW01018718">
    <property type="protein sequence ID" value="GAJ01608.1"/>
    <property type="molecule type" value="Genomic_DNA"/>
</dbReference>
<dbReference type="Gene3D" id="3.20.20.70">
    <property type="entry name" value="Aldolase class I"/>
    <property type="match status" value="1"/>
</dbReference>
<dbReference type="AlphaFoldDB" id="X1T8D5"/>
<evidence type="ECO:0008006" key="2">
    <source>
        <dbReference type="Google" id="ProtNLM"/>
    </source>
</evidence>
<feature type="non-terminal residue" evidence="1">
    <location>
        <position position="96"/>
    </location>
</feature>
<dbReference type="InterPro" id="IPR013785">
    <property type="entry name" value="Aldolase_TIM"/>
</dbReference>
<organism evidence="1">
    <name type="scientific">marine sediment metagenome</name>
    <dbReference type="NCBI Taxonomy" id="412755"/>
    <lineage>
        <taxon>unclassified sequences</taxon>
        <taxon>metagenomes</taxon>
        <taxon>ecological metagenomes</taxon>
    </lineage>
</organism>
<dbReference type="GO" id="GO:0005975">
    <property type="term" value="P:carbohydrate metabolic process"/>
    <property type="evidence" value="ECO:0007669"/>
    <property type="project" value="InterPro"/>
</dbReference>
<dbReference type="InterPro" id="IPR000771">
    <property type="entry name" value="FBA_II"/>
</dbReference>
<evidence type="ECO:0000313" key="1">
    <source>
        <dbReference type="EMBL" id="GAJ01608.1"/>
    </source>
</evidence>
<gene>
    <name evidence="1" type="ORF">S12H4_31989</name>
</gene>
<dbReference type="GO" id="GO:0016832">
    <property type="term" value="F:aldehyde-lyase activity"/>
    <property type="evidence" value="ECO:0007669"/>
    <property type="project" value="InterPro"/>
</dbReference>
<reference evidence="1" key="1">
    <citation type="journal article" date="2014" name="Front. Microbiol.">
        <title>High frequency of phylogenetically diverse reductive dehalogenase-homologous genes in deep subseafloor sedimentary metagenomes.</title>
        <authorList>
            <person name="Kawai M."/>
            <person name="Futagami T."/>
            <person name="Toyoda A."/>
            <person name="Takaki Y."/>
            <person name="Nishi S."/>
            <person name="Hori S."/>
            <person name="Arai W."/>
            <person name="Tsubouchi T."/>
            <person name="Morono Y."/>
            <person name="Uchiyama I."/>
            <person name="Ito T."/>
            <person name="Fujiyama A."/>
            <person name="Inagaki F."/>
            <person name="Takami H."/>
        </authorList>
    </citation>
    <scope>NUCLEOTIDE SEQUENCE</scope>
    <source>
        <strain evidence="1">Expedition CK06-06</strain>
    </source>
</reference>
<protein>
    <recommendedName>
        <fullName evidence="2">Fructose-bisphosphate aldolase</fullName>
    </recommendedName>
</protein>